<accession>A0A225UDP5</accession>
<keyword evidence="2" id="KW-1185">Reference proteome</keyword>
<gene>
    <name evidence="1" type="ORF">PHMEG_00040559</name>
</gene>
<comment type="caution">
    <text evidence="1">The sequence shown here is derived from an EMBL/GenBank/DDBJ whole genome shotgun (WGS) entry which is preliminary data.</text>
</comment>
<reference evidence="2" key="1">
    <citation type="submission" date="2017-03" db="EMBL/GenBank/DDBJ databases">
        <title>Phytopthora megakarya and P. palmivora, two closely related causual agents of cacao black pod achieved similar genome size and gene model numbers by different mechanisms.</title>
        <authorList>
            <person name="Ali S."/>
            <person name="Shao J."/>
            <person name="Larry D.J."/>
            <person name="Kronmiller B."/>
            <person name="Shen D."/>
            <person name="Strem M.D."/>
            <person name="Melnick R.L."/>
            <person name="Guiltinan M.J."/>
            <person name="Tyler B.M."/>
            <person name="Meinhardt L.W."/>
            <person name="Bailey B.A."/>
        </authorList>
    </citation>
    <scope>NUCLEOTIDE SEQUENCE [LARGE SCALE GENOMIC DNA]</scope>
    <source>
        <strain evidence="2">zdho120</strain>
    </source>
</reference>
<evidence type="ECO:0000313" key="2">
    <source>
        <dbReference type="Proteomes" id="UP000198211"/>
    </source>
</evidence>
<dbReference type="EMBL" id="NBNE01021256">
    <property type="protein sequence ID" value="OWY91030.1"/>
    <property type="molecule type" value="Genomic_DNA"/>
</dbReference>
<proteinExistence type="predicted"/>
<organism evidence="1 2">
    <name type="scientific">Phytophthora megakarya</name>
    <dbReference type="NCBI Taxonomy" id="4795"/>
    <lineage>
        <taxon>Eukaryota</taxon>
        <taxon>Sar</taxon>
        <taxon>Stramenopiles</taxon>
        <taxon>Oomycota</taxon>
        <taxon>Peronosporomycetes</taxon>
        <taxon>Peronosporales</taxon>
        <taxon>Peronosporaceae</taxon>
        <taxon>Phytophthora</taxon>
    </lineage>
</organism>
<protein>
    <submittedName>
        <fullName evidence="1">Uncharacterized protein</fullName>
    </submittedName>
</protein>
<name>A0A225UDP5_9STRA</name>
<evidence type="ECO:0000313" key="1">
    <source>
        <dbReference type="EMBL" id="OWY91030.1"/>
    </source>
</evidence>
<dbReference type="Proteomes" id="UP000198211">
    <property type="component" value="Unassembled WGS sequence"/>
</dbReference>
<sequence length="59" mass="6900">LLKPLRITIVVANLLNRLRDNSLRVLKMNKRYVQTSGSEWHVSTINSRLKRIDNRTPSN</sequence>
<feature type="non-terminal residue" evidence="1">
    <location>
        <position position="1"/>
    </location>
</feature>
<dbReference type="AlphaFoldDB" id="A0A225UDP5"/>